<keyword evidence="6" id="KW-1185">Reference proteome</keyword>
<reference evidence="5 6" key="2">
    <citation type="submission" date="2019-11" db="EMBL/GenBank/DDBJ databases">
        <authorList>
            <person name="Lu H."/>
        </authorList>
    </citation>
    <scope>NUCLEOTIDE SEQUENCE [LARGE SCALE GENOMIC DNA]</scope>
    <source>
        <strain evidence="5 6">FIM1</strain>
    </source>
</reference>
<protein>
    <recommendedName>
        <fullName evidence="4">2',3'-cyclic-nucleotide 3'-phosphodiesterase</fullName>
        <ecNumber evidence="3">3.1.4.37</ecNumber>
    </recommendedName>
</protein>
<dbReference type="EC" id="3.1.4.37" evidence="3"/>
<accession>A0ABX6EQ85</accession>
<dbReference type="InterPro" id="IPR009097">
    <property type="entry name" value="Cyclic_Pdiesterase"/>
</dbReference>
<proteinExistence type="inferred from homology"/>
<dbReference type="Pfam" id="PF07823">
    <property type="entry name" value="CPDase"/>
    <property type="match status" value="1"/>
</dbReference>
<dbReference type="Proteomes" id="UP000422736">
    <property type="component" value="Chromosome 1"/>
</dbReference>
<evidence type="ECO:0000256" key="4">
    <source>
        <dbReference type="ARBA" id="ARBA00014478"/>
    </source>
</evidence>
<comment type="function">
    <text evidence="1">Involved in the metabolism of ADP-ribose 1',2'-cyclic phosphate which is produced as a consequence of tRNA splicing.</text>
</comment>
<organism evidence="5 6">
    <name type="scientific">Kluyveromyces marxianus</name>
    <name type="common">Yeast</name>
    <name type="synonym">Candida kefyr</name>
    <dbReference type="NCBI Taxonomy" id="4911"/>
    <lineage>
        <taxon>Eukaryota</taxon>
        <taxon>Fungi</taxon>
        <taxon>Dikarya</taxon>
        <taxon>Ascomycota</taxon>
        <taxon>Saccharomycotina</taxon>
        <taxon>Saccharomycetes</taxon>
        <taxon>Saccharomycetales</taxon>
        <taxon>Saccharomycetaceae</taxon>
        <taxon>Kluyveromyces</taxon>
    </lineage>
</organism>
<sequence>MGISLWLCPYGHSSEYETFKTLIGSLQTLFPNAPLFEPHVTVCSGLSCENMEEVHKVLEMAHHAINAVKSKVDEAHPLVEFDRFIIGKHYFEKCRLECKPNSMLYSLAKLIRAMFVGELDIDTWLFEEFHPHMSLAYSDIYPMDQAMIRLIRQRIEDLFDVGMEEASESHRRDQSTYYLQNTLKGWSFPLTFKVVKCEGPVEEWEVLSEVTVHA</sequence>
<name>A0ABX6EQ85_KLUMA</name>
<dbReference type="Gene3D" id="3.90.1140.10">
    <property type="entry name" value="Cyclic phosphodiesterase"/>
    <property type="match status" value="1"/>
</dbReference>
<evidence type="ECO:0000313" key="6">
    <source>
        <dbReference type="Proteomes" id="UP000422736"/>
    </source>
</evidence>
<dbReference type="PANTHER" id="PTHR28141:SF1">
    <property type="entry name" value="2',3'-CYCLIC-NUCLEOTIDE 3'-PHOSPHODIESTERASE"/>
    <property type="match status" value="1"/>
</dbReference>
<evidence type="ECO:0000313" key="5">
    <source>
        <dbReference type="EMBL" id="QGN13887.1"/>
    </source>
</evidence>
<evidence type="ECO:0000256" key="1">
    <source>
        <dbReference type="ARBA" id="ARBA00003831"/>
    </source>
</evidence>
<evidence type="ECO:0000256" key="2">
    <source>
        <dbReference type="ARBA" id="ARBA00006037"/>
    </source>
</evidence>
<reference evidence="5 6" key="1">
    <citation type="submission" date="2016-03" db="EMBL/GenBank/DDBJ databases">
        <title>How can Kluyveromyces marxianus grow so fast - potential evolutionary course in Saccharomyces Complex revealed by comparative genomics.</title>
        <authorList>
            <person name="Mo W."/>
            <person name="Lu W."/>
            <person name="Yang X."/>
            <person name="Qi J."/>
            <person name="Lv H."/>
        </authorList>
    </citation>
    <scope>NUCLEOTIDE SEQUENCE [LARGE SCALE GENOMIC DNA]</scope>
    <source>
        <strain evidence="5 6">FIM1</strain>
    </source>
</reference>
<dbReference type="InterPro" id="IPR012386">
    <property type="entry name" value="Cyclic-nucl_3Pdiesterase"/>
</dbReference>
<dbReference type="PANTHER" id="PTHR28141">
    <property type="entry name" value="2',3'-CYCLIC-NUCLEOTIDE 3'-PHOSPHODIESTERASE"/>
    <property type="match status" value="1"/>
</dbReference>
<dbReference type="EMBL" id="CP015054">
    <property type="protein sequence ID" value="QGN13887.1"/>
    <property type="molecule type" value="Genomic_DNA"/>
</dbReference>
<dbReference type="SUPFAM" id="SSF55144">
    <property type="entry name" value="LigT-like"/>
    <property type="match status" value="1"/>
</dbReference>
<comment type="similarity">
    <text evidence="2">Belongs to the 2H phosphoesterase superfamily. CPD1 family.</text>
</comment>
<gene>
    <name evidence="5" type="primary">CPD1</name>
    <name evidence="5" type="ORF">FIM1_534</name>
</gene>
<evidence type="ECO:0000256" key="3">
    <source>
        <dbReference type="ARBA" id="ARBA00012317"/>
    </source>
</evidence>